<feature type="domain" description="DUF7734" evidence="2">
    <location>
        <begin position="108"/>
        <end position="194"/>
    </location>
</feature>
<sequence>LKPRRHFVLSSVPDLTLASTAMQAVGRPAMAALARPLQPTVPGHGIQRAASPAPVAPPSPGSIAGGPRRDRAGCCRLHPCRARRRVRYDHGEGEEEEGEENGHNWDLAMIESYSQAVRGVALLVCATVDAHQETVLVFKGFSSLLSSGTSSDPAKSVLPARAVIRSVDVVRGPFDPSNIEYLEKDLTWEAFKSRIQPNQPL</sequence>
<reference evidence="3" key="1">
    <citation type="submission" date="2015-07" db="EMBL/GenBank/DDBJ databases">
        <title>Transcriptome Assembly of Anthurium amnicola.</title>
        <authorList>
            <person name="Suzuki J."/>
        </authorList>
    </citation>
    <scope>NUCLEOTIDE SEQUENCE</scope>
</reference>
<evidence type="ECO:0000259" key="2">
    <source>
        <dbReference type="Pfam" id="PF24869"/>
    </source>
</evidence>
<dbReference type="EMBL" id="GDJX01007827">
    <property type="protein sequence ID" value="JAT60109.1"/>
    <property type="molecule type" value="Transcribed_RNA"/>
</dbReference>
<feature type="region of interest" description="Disordered" evidence="1">
    <location>
        <begin position="42"/>
        <end position="68"/>
    </location>
</feature>
<feature type="non-terminal residue" evidence="3">
    <location>
        <position position="1"/>
    </location>
</feature>
<protein>
    <submittedName>
        <fullName evidence="3">Dynamin</fullName>
    </submittedName>
</protein>
<accession>A0A1D1YZU2</accession>
<dbReference type="GO" id="GO:0009507">
    <property type="term" value="C:chloroplast"/>
    <property type="evidence" value="ECO:0007669"/>
    <property type="project" value="TreeGrafter"/>
</dbReference>
<evidence type="ECO:0000256" key="1">
    <source>
        <dbReference type="SAM" id="MobiDB-lite"/>
    </source>
</evidence>
<gene>
    <name evidence="3" type="primary">shi_3</name>
    <name evidence="3" type="ORF">g.18043</name>
</gene>
<dbReference type="PANTHER" id="PTHR36729:SF2">
    <property type="entry name" value="EXPRESSED PROTEIN"/>
    <property type="match status" value="1"/>
</dbReference>
<dbReference type="PANTHER" id="PTHR36729">
    <property type="entry name" value="EXPRESSED PROTEIN"/>
    <property type="match status" value="1"/>
</dbReference>
<dbReference type="AlphaFoldDB" id="A0A1D1YZU2"/>
<proteinExistence type="predicted"/>
<organism evidence="3">
    <name type="scientific">Anthurium amnicola</name>
    <dbReference type="NCBI Taxonomy" id="1678845"/>
    <lineage>
        <taxon>Eukaryota</taxon>
        <taxon>Viridiplantae</taxon>
        <taxon>Streptophyta</taxon>
        <taxon>Embryophyta</taxon>
        <taxon>Tracheophyta</taxon>
        <taxon>Spermatophyta</taxon>
        <taxon>Magnoliopsida</taxon>
        <taxon>Liliopsida</taxon>
        <taxon>Araceae</taxon>
        <taxon>Pothoideae</taxon>
        <taxon>Potheae</taxon>
        <taxon>Anthurium</taxon>
    </lineage>
</organism>
<name>A0A1D1YZU2_9ARAE</name>
<dbReference type="InterPro" id="IPR056636">
    <property type="entry name" value="DUF7734"/>
</dbReference>
<dbReference type="Pfam" id="PF24869">
    <property type="entry name" value="DUF7734"/>
    <property type="match status" value="1"/>
</dbReference>
<evidence type="ECO:0000313" key="3">
    <source>
        <dbReference type="EMBL" id="JAT60109.1"/>
    </source>
</evidence>